<name>A0A512PC45_9CELL</name>
<dbReference type="OrthoDB" id="3536621at2"/>
<comment type="caution">
    <text evidence="1">The sequence shown here is derived from an EMBL/GenBank/DDBJ whole genome shotgun (WGS) entry which is preliminary data.</text>
</comment>
<keyword evidence="2" id="KW-1185">Reference proteome</keyword>
<reference evidence="1 2" key="1">
    <citation type="submission" date="2019-07" db="EMBL/GenBank/DDBJ databases">
        <title>Whole genome shotgun sequence of Cellulomonas soli NBRC 109434.</title>
        <authorList>
            <person name="Hosoyama A."/>
            <person name="Uohara A."/>
            <person name="Ohji S."/>
            <person name="Ichikawa N."/>
        </authorList>
    </citation>
    <scope>NUCLEOTIDE SEQUENCE [LARGE SCALE GENOMIC DNA]</scope>
    <source>
        <strain evidence="1 2">NBRC 109434</strain>
    </source>
</reference>
<gene>
    <name evidence="1" type="ORF">CSO01_14920</name>
</gene>
<evidence type="ECO:0000313" key="1">
    <source>
        <dbReference type="EMBL" id="GEP68777.1"/>
    </source>
</evidence>
<dbReference type="EMBL" id="BKAL01000004">
    <property type="protein sequence ID" value="GEP68777.1"/>
    <property type="molecule type" value="Genomic_DNA"/>
</dbReference>
<accession>A0A512PC45</accession>
<dbReference type="Proteomes" id="UP000321798">
    <property type="component" value="Unassembled WGS sequence"/>
</dbReference>
<organism evidence="1 2">
    <name type="scientific">Cellulomonas soli</name>
    <dbReference type="NCBI Taxonomy" id="931535"/>
    <lineage>
        <taxon>Bacteria</taxon>
        <taxon>Bacillati</taxon>
        <taxon>Actinomycetota</taxon>
        <taxon>Actinomycetes</taxon>
        <taxon>Micrococcales</taxon>
        <taxon>Cellulomonadaceae</taxon>
        <taxon>Cellulomonas</taxon>
    </lineage>
</organism>
<sequence length="136" mass="14685">MSDVERLVFGGGAWGGDPTDLPSLSIEVQDGDIATVDYRPAPDGLGRFYLGFQPRDLFDDPAESAPVDLDAEAEAFAEWALLVGAVDVEAKHVRRLLAEEHVEEPQDTFVEETVQRLVRLVGLPVPDGLEGGGDLL</sequence>
<dbReference type="RefSeq" id="WP_146952550.1">
    <property type="nucleotide sequence ID" value="NZ_BAABBJ010000003.1"/>
</dbReference>
<proteinExistence type="predicted"/>
<evidence type="ECO:0000313" key="2">
    <source>
        <dbReference type="Proteomes" id="UP000321798"/>
    </source>
</evidence>
<protein>
    <submittedName>
        <fullName evidence="1">Uncharacterized protein</fullName>
    </submittedName>
</protein>
<dbReference type="AlphaFoldDB" id="A0A512PC45"/>